<keyword evidence="1" id="KW-0378">Hydrolase</keyword>
<dbReference type="InterPro" id="IPR000073">
    <property type="entry name" value="AB_hydrolase_1"/>
</dbReference>
<evidence type="ECO:0000313" key="5">
    <source>
        <dbReference type="Proteomes" id="UP000651452"/>
    </source>
</evidence>
<gene>
    <name evidence="4" type="ORF">EKO04_004382</name>
</gene>
<name>A0A8H7MK01_9PLEO</name>
<evidence type="ECO:0000313" key="4">
    <source>
        <dbReference type="EMBL" id="KAF9698048.1"/>
    </source>
</evidence>
<proteinExistence type="inferred from homology"/>
<reference evidence="4" key="1">
    <citation type="submission" date="2018-12" db="EMBL/GenBank/DDBJ databases">
        <authorList>
            <person name="Syme R.A."/>
            <person name="Farfan-Caceres L."/>
            <person name="Lichtenzveig J."/>
        </authorList>
    </citation>
    <scope>NUCLEOTIDE SEQUENCE</scope>
    <source>
        <strain evidence="4">Al4</strain>
    </source>
</reference>
<comment type="caution">
    <text evidence="4">The sequence shown here is derived from an EMBL/GenBank/DDBJ whole genome shotgun (WGS) entry which is preliminary data.</text>
</comment>
<accession>A0A8H7MK01</accession>
<comment type="similarity">
    <text evidence="2">Belongs to the AB hydrolase superfamily. Epoxide hydrolase family.</text>
</comment>
<dbReference type="InterPro" id="IPR029058">
    <property type="entry name" value="AB_hydrolase_fold"/>
</dbReference>
<feature type="domain" description="AB hydrolase-1" evidence="3">
    <location>
        <begin position="2"/>
        <end position="80"/>
    </location>
</feature>
<dbReference type="AlphaFoldDB" id="A0A8H7MK01"/>
<dbReference type="InterPro" id="IPR000639">
    <property type="entry name" value="Epox_hydrolase-like"/>
</dbReference>
<evidence type="ECO:0000259" key="3">
    <source>
        <dbReference type="Pfam" id="PF00561"/>
    </source>
</evidence>
<protein>
    <recommendedName>
        <fullName evidence="3">AB hydrolase-1 domain-containing protein</fullName>
    </recommendedName>
</protein>
<dbReference type="GO" id="GO:0016787">
    <property type="term" value="F:hydrolase activity"/>
    <property type="evidence" value="ECO:0007669"/>
    <property type="project" value="UniProtKB-KW"/>
</dbReference>
<reference evidence="4" key="2">
    <citation type="submission" date="2020-09" db="EMBL/GenBank/DDBJ databases">
        <title>Reference genome assembly for Australian Ascochyta lentis isolate Al4.</title>
        <authorList>
            <person name="Lee R.C."/>
            <person name="Farfan-Caceres L.M."/>
            <person name="Debler J.W."/>
            <person name="Williams A.H."/>
            <person name="Henares B.M."/>
        </authorList>
    </citation>
    <scope>NUCLEOTIDE SEQUENCE</scope>
    <source>
        <strain evidence="4">Al4</strain>
    </source>
</reference>
<evidence type="ECO:0000256" key="2">
    <source>
        <dbReference type="ARBA" id="ARBA00038334"/>
    </source>
</evidence>
<keyword evidence="5" id="KW-1185">Reference proteome</keyword>
<dbReference type="Gene3D" id="3.40.50.1820">
    <property type="entry name" value="alpha/beta hydrolase"/>
    <property type="match status" value="1"/>
</dbReference>
<organism evidence="4 5">
    <name type="scientific">Ascochyta lentis</name>
    <dbReference type="NCBI Taxonomy" id="205686"/>
    <lineage>
        <taxon>Eukaryota</taxon>
        <taxon>Fungi</taxon>
        <taxon>Dikarya</taxon>
        <taxon>Ascomycota</taxon>
        <taxon>Pezizomycotina</taxon>
        <taxon>Dothideomycetes</taxon>
        <taxon>Pleosporomycetidae</taxon>
        <taxon>Pleosporales</taxon>
        <taxon>Pleosporineae</taxon>
        <taxon>Didymellaceae</taxon>
        <taxon>Ascochyta</taxon>
    </lineage>
</organism>
<dbReference type="Pfam" id="PF00561">
    <property type="entry name" value="Abhydrolase_1"/>
    <property type="match status" value="1"/>
</dbReference>
<dbReference type="PANTHER" id="PTHR43329">
    <property type="entry name" value="EPOXIDE HYDROLASE"/>
    <property type="match status" value="1"/>
</dbReference>
<dbReference type="SUPFAM" id="SSF53474">
    <property type="entry name" value="alpha/beta-Hydrolases"/>
    <property type="match status" value="1"/>
</dbReference>
<evidence type="ECO:0000256" key="1">
    <source>
        <dbReference type="ARBA" id="ARBA00022801"/>
    </source>
</evidence>
<dbReference type="EMBL" id="RZGK01000007">
    <property type="protein sequence ID" value="KAF9698048.1"/>
    <property type="molecule type" value="Genomic_DNA"/>
</dbReference>
<sequence length="231" mass="26350">MPYLTPHFSIVAPDLRGFGATDKPPASDGYDVRINAKDVAELMDQLGYRHFAIHCEDRGATFGFCTAGLYRDRVTHLSFCKMMLSQRLTEQSFFTRENVAAQYNQKGVWNWHIPFFWMPHVAEMLITGKEREFWTHFMTAECYNPSAAGILETYRAHWANVDVEVEIFKEGKLDCKVMTVGAPEFFGPLVEEQMRGAANNVVISEVFEQCGHSLALEQPERLAGLLKKFLL</sequence>
<dbReference type="OrthoDB" id="284184at2759"/>
<dbReference type="PRINTS" id="PR00412">
    <property type="entry name" value="EPOXHYDRLASE"/>
</dbReference>
<dbReference type="Proteomes" id="UP000651452">
    <property type="component" value="Unassembled WGS sequence"/>
</dbReference>